<dbReference type="SUPFAM" id="SSF52833">
    <property type="entry name" value="Thioredoxin-like"/>
    <property type="match status" value="1"/>
</dbReference>
<organism evidence="1 2">
    <name type="scientific">Syntrophotalea acetylenivorans</name>
    <dbReference type="NCBI Taxonomy" id="1842532"/>
    <lineage>
        <taxon>Bacteria</taxon>
        <taxon>Pseudomonadati</taxon>
        <taxon>Thermodesulfobacteriota</taxon>
        <taxon>Desulfuromonadia</taxon>
        <taxon>Desulfuromonadales</taxon>
        <taxon>Syntrophotaleaceae</taxon>
        <taxon>Syntrophotalea</taxon>
    </lineage>
</organism>
<dbReference type="RefSeq" id="WP_072283458.1">
    <property type="nucleotide sequence ID" value="NZ_CP015519.1"/>
</dbReference>
<keyword evidence="2" id="KW-1185">Reference proteome</keyword>
<dbReference type="EMBL" id="CP015519">
    <property type="protein sequence ID" value="APG27492.1"/>
    <property type="molecule type" value="Genomic_DNA"/>
</dbReference>
<dbReference type="Gene3D" id="3.40.30.10">
    <property type="entry name" value="Glutaredoxin"/>
    <property type="match status" value="1"/>
</dbReference>
<dbReference type="CDD" id="cd02980">
    <property type="entry name" value="TRX_Fd_family"/>
    <property type="match status" value="1"/>
</dbReference>
<gene>
    <name evidence="1" type="ORF">A7E78_06335</name>
</gene>
<evidence type="ECO:0000313" key="2">
    <source>
        <dbReference type="Proteomes" id="UP000182517"/>
    </source>
</evidence>
<dbReference type="STRING" id="1842532.A7E78_06335"/>
<name>A0A1L3GNJ6_9BACT</name>
<accession>A0A1L3GNJ6</accession>
<dbReference type="AlphaFoldDB" id="A0A1L3GNJ6"/>
<evidence type="ECO:0000313" key="1">
    <source>
        <dbReference type="EMBL" id="APG27492.1"/>
    </source>
</evidence>
<dbReference type="KEGG" id="pef:A7E78_06335"/>
<evidence type="ECO:0008006" key="3">
    <source>
        <dbReference type="Google" id="ProtNLM"/>
    </source>
</evidence>
<dbReference type="OrthoDB" id="9775764at2"/>
<dbReference type="InterPro" id="IPR036249">
    <property type="entry name" value="Thioredoxin-like_sf"/>
</dbReference>
<dbReference type="Pfam" id="PF01257">
    <property type="entry name" value="2Fe-2S_thioredx"/>
    <property type="match status" value="1"/>
</dbReference>
<dbReference type="Proteomes" id="UP000182517">
    <property type="component" value="Chromosome"/>
</dbReference>
<reference evidence="1 2" key="1">
    <citation type="journal article" date="2017" name="Genome Announc.">
        <title>Complete Genome Sequences of Two Acetylene-Fermenting Pelobacter acetylenicus Strains.</title>
        <authorList>
            <person name="Sutton J.M."/>
            <person name="Baesman S.M."/>
            <person name="Fierst J.L."/>
            <person name="Poret-Peterson A.T."/>
            <person name="Oremland R.S."/>
            <person name="Dunlap D.S."/>
            <person name="Akob D.M."/>
        </authorList>
    </citation>
    <scope>NUCLEOTIDE SEQUENCE [LARGE SCALE GENOMIC DNA]</scope>
    <source>
        <strain evidence="1 2">SFB93</strain>
    </source>
</reference>
<protein>
    <recommendedName>
        <fullName evidence="3">Thioredoxin-like [2Fe-2S] ferredoxin</fullName>
    </recommendedName>
</protein>
<proteinExistence type="predicted"/>
<sequence>MEYFIKICMGSSCYSRGNQENLARIESYLSKRQIDCLVDLRGSRCEGLCSEGPIVEINGQVHGGVHAESIEQLLDQYLPLQ</sequence>